<dbReference type="PANTHER" id="PTHR33695">
    <property type="entry name" value="LIPOPROTEIN SIGNAL PEPTIDASE"/>
    <property type="match status" value="1"/>
</dbReference>
<organism evidence="12 13">
    <name type="scientific">Candidatus Limadaptatus stercorigallinarum</name>
    <dbReference type="NCBI Taxonomy" id="2840845"/>
    <lineage>
        <taxon>Bacteria</taxon>
        <taxon>Bacillati</taxon>
        <taxon>Bacillota</taxon>
        <taxon>Clostridia</taxon>
        <taxon>Eubacteriales</taxon>
        <taxon>Candidatus Limadaptatus</taxon>
    </lineage>
</organism>
<gene>
    <name evidence="9 12" type="primary">lspA</name>
    <name evidence="12" type="ORF">IAD51_05080</name>
</gene>
<comment type="function">
    <text evidence="9">This protein specifically catalyzes the removal of signal peptides from prolipoproteins.</text>
</comment>
<dbReference type="PANTHER" id="PTHR33695:SF1">
    <property type="entry name" value="LIPOPROTEIN SIGNAL PEPTIDASE"/>
    <property type="match status" value="1"/>
</dbReference>
<keyword evidence="4 9" id="KW-0812">Transmembrane</keyword>
<accession>A0A9D1HSN1</accession>
<keyword evidence="5 9" id="KW-0064">Aspartyl protease</keyword>
<evidence type="ECO:0000256" key="2">
    <source>
        <dbReference type="ARBA" id="ARBA00022475"/>
    </source>
</evidence>
<keyword evidence="6 9" id="KW-0378">Hydrolase</keyword>
<keyword evidence="2 9" id="KW-1003">Cell membrane</keyword>
<proteinExistence type="inferred from homology"/>
<reference evidence="12" key="1">
    <citation type="submission" date="2020-10" db="EMBL/GenBank/DDBJ databases">
        <authorList>
            <person name="Gilroy R."/>
        </authorList>
    </citation>
    <scope>NUCLEOTIDE SEQUENCE</scope>
    <source>
        <strain evidence="12">1063</strain>
    </source>
</reference>
<keyword evidence="7 9" id="KW-1133">Transmembrane helix</keyword>
<dbReference type="EMBL" id="DVMN01000091">
    <property type="protein sequence ID" value="HIU21587.1"/>
    <property type="molecule type" value="Genomic_DNA"/>
</dbReference>
<feature type="compositionally biased region" description="Acidic residues" evidence="11">
    <location>
        <begin position="228"/>
        <end position="239"/>
    </location>
</feature>
<evidence type="ECO:0000313" key="13">
    <source>
        <dbReference type="Proteomes" id="UP000824088"/>
    </source>
</evidence>
<comment type="subcellular location">
    <subcellularLocation>
        <location evidence="9">Cell membrane</location>
        <topology evidence="9">Multi-pass membrane protein</topology>
    </subcellularLocation>
</comment>
<dbReference type="Pfam" id="PF01252">
    <property type="entry name" value="Peptidase_A8"/>
    <property type="match status" value="1"/>
</dbReference>
<evidence type="ECO:0000256" key="7">
    <source>
        <dbReference type="ARBA" id="ARBA00022989"/>
    </source>
</evidence>
<dbReference type="GO" id="GO:0006508">
    <property type="term" value="P:proteolysis"/>
    <property type="evidence" value="ECO:0007669"/>
    <property type="project" value="UniProtKB-KW"/>
</dbReference>
<sequence>MAEKQKLDIKALKTRIKEGFGKFVLFFKEFKWDKAHLTVLGKYLFEVLFFAFIITFDLCMKEFLYDFVEMRHGGNYTVIDGFLDLTYSENTGMGFGFGKNSTLGITIITAIVIAAILGYLLFFKKEKAYIRIPLIMVAAGGIGNLVDRTQLGYVRDFFEFTFMDFAIFNIADAFVTVGAIVLIIALIVIMFKPQKKEESAEGGGDGGKTAFTVTDADGLPVGPRTEDVAEDSASDDGESSAETGANEEKTETESSFAKHGGEDAPRAAFTIAPKDDGGDGKDDEVQG</sequence>
<keyword evidence="3 9" id="KW-0645">Protease</keyword>
<comment type="caution">
    <text evidence="12">The sequence shown here is derived from an EMBL/GenBank/DDBJ whole genome shotgun (WGS) entry which is preliminary data.</text>
</comment>
<comment type="similarity">
    <text evidence="1 9 10">Belongs to the peptidase A8 family.</text>
</comment>
<dbReference type="NCBIfam" id="TIGR00077">
    <property type="entry name" value="lspA"/>
    <property type="match status" value="1"/>
</dbReference>
<evidence type="ECO:0000256" key="6">
    <source>
        <dbReference type="ARBA" id="ARBA00022801"/>
    </source>
</evidence>
<feature type="transmembrane region" description="Helical" evidence="9">
    <location>
        <begin position="37"/>
        <end position="56"/>
    </location>
</feature>
<feature type="transmembrane region" description="Helical" evidence="9">
    <location>
        <begin position="166"/>
        <end position="191"/>
    </location>
</feature>
<comment type="catalytic activity">
    <reaction evidence="9">
        <text>Release of signal peptides from bacterial membrane prolipoproteins. Hydrolyzes -Xaa-Yaa-Zaa-|-(S,diacylglyceryl)Cys-, in which Xaa is hydrophobic (preferably Leu), and Yaa (Ala or Ser) and Zaa (Gly or Ala) have small, neutral side chains.</text>
        <dbReference type="EC" id="3.4.23.36"/>
    </reaction>
</comment>
<feature type="compositionally biased region" description="Basic and acidic residues" evidence="11">
    <location>
        <begin position="273"/>
        <end position="287"/>
    </location>
</feature>
<feature type="transmembrane region" description="Helical" evidence="9">
    <location>
        <begin position="129"/>
        <end position="146"/>
    </location>
</feature>
<dbReference type="InterPro" id="IPR001872">
    <property type="entry name" value="Peptidase_A8"/>
</dbReference>
<feature type="active site" evidence="9">
    <location>
        <position position="172"/>
    </location>
</feature>
<feature type="transmembrane region" description="Helical" evidence="9">
    <location>
        <begin position="103"/>
        <end position="122"/>
    </location>
</feature>
<protein>
    <recommendedName>
        <fullName evidence="9">Lipoprotein signal peptidase</fullName>
        <ecNumber evidence="9">3.4.23.36</ecNumber>
    </recommendedName>
    <alternativeName>
        <fullName evidence="9">Prolipoprotein signal peptidase</fullName>
    </alternativeName>
    <alternativeName>
        <fullName evidence="9">Signal peptidase II</fullName>
        <shortName evidence="9">SPase II</shortName>
    </alternativeName>
</protein>
<reference evidence="12" key="2">
    <citation type="journal article" date="2021" name="PeerJ">
        <title>Extensive microbial diversity within the chicken gut microbiome revealed by metagenomics and culture.</title>
        <authorList>
            <person name="Gilroy R."/>
            <person name="Ravi A."/>
            <person name="Getino M."/>
            <person name="Pursley I."/>
            <person name="Horton D.L."/>
            <person name="Alikhan N.F."/>
            <person name="Baker D."/>
            <person name="Gharbi K."/>
            <person name="Hall N."/>
            <person name="Watson M."/>
            <person name="Adriaenssens E.M."/>
            <person name="Foster-Nyarko E."/>
            <person name="Jarju S."/>
            <person name="Secka A."/>
            <person name="Antonio M."/>
            <person name="Oren A."/>
            <person name="Chaudhuri R.R."/>
            <person name="La Ragione R."/>
            <person name="Hildebrand F."/>
            <person name="Pallen M.J."/>
        </authorList>
    </citation>
    <scope>NUCLEOTIDE SEQUENCE</scope>
    <source>
        <strain evidence="12">1063</strain>
    </source>
</reference>
<feature type="active site" evidence="9">
    <location>
        <position position="156"/>
    </location>
</feature>
<dbReference type="GO" id="GO:0005886">
    <property type="term" value="C:plasma membrane"/>
    <property type="evidence" value="ECO:0007669"/>
    <property type="project" value="UniProtKB-SubCell"/>
</dbReference>
<dbReference type="HAMAP" id="MF_00161">
    <property type="entry name" value="LspA"/>
    <property type="match status" value="1"/>
</dbReference>
<evidence type="ECO:0000256" key="8">
    <source>
        <dbReference type="ARBA" id="ARBA00023136"/>
    </source>
</evidence>
<dbReference type="Proteomes" id="UP000824088">
    <property type="component" value="Unassembled WGS sequence"/>
</dbReference>
<name>A0A9D1HSN1_9FIRM</name>
<evidence type="ECO:0000256" key="3">
    <source>
        <dbReference type="ARBA" id="ARBA00022670"/>
    </source>
</evidence>
<evidence type="ECO:0000256" key="1">
    <source>
        <dbReference type="ARBA" id="ARBA00006139"/>
    </source>
</evidence>
<dbReference type="GO" id="GO:0004190">
    <property type="term" value="F:aspartic-type endopeptidase activity"/>
    <property type="evidence" value="ECO:0007669"/>
    <property type="project" value="UniProtKB-UniRule"/>
</dbReference>
<evidence type="ECO:0000256" key="4">
    <source>
        <dbReference type="ARBA" id="ARBA00022692"/>
    </source>
</evidence>
<evidence type="ECO:0000256" key="10">
    <source>
        <dbReference type="RuleBase" id="RU004181"/>
    </source>
</evidence>
<dbReference type="EC" id="3.4.23.36" evidence="9"/>
<dbReference type="PRINTS" id="PR00781">
    <property type="entry name" value="LIPOSIGPTASE"/>
</dbReference>
<keyword evidence="8 9" id="KW-0472">Membrane</keyword>
<evidence type="ECO:0000256" key="5">
    <source>
        <dbReference type="ARBA" id="ARBA00022750"/>
    </source>
</evidence>
<evidence type="ECO:0000256" key="11">
    <source>
        <dbReference type="SAM" id="MobiDB-lite"/>
    </source>
</evidence>
<dbReference type="AlphaFoldDB" id="A0A9D1HSN1"/>
<comment type="pathway">
    <text evidence="9">Protein modification; lipoprotein biosynthesis (signal peptide cleavage).</text>
</comment>
<feature type="region of interest" description="Disordered" evidence="11">
    <location>
        <begin position="198"/>
        <end position="287"/>
    </location>
</feature>
<evidence type="ECO:0000256" key="9">
    <source>
        <dbReference type="HAMAP-Rule" id="MF_00161"/>
    </source>
</evidence>
<evidence type="ECO:0000313" key="12">
    <source>
        <dbReference type="EMBL" id="HIU21587.1"/>
    </source>
</evidence>